<sequence length="24" mass="2760">MFCVNITANPKLGKKKTGRFIYTE</sequence>
<reference evidence="1" key="2">
    <citation type="journal article" date="2015" name="Fish Shellfish Immunol.">
        <title>Early steps in the European eel (Anguilla anguilla)-Vibrio vulnificus interaction in the gills: Role of the RtxA13 toxin.</title>
        <authorList>
            <person name="Callol A."/>
            <person name="Pajuelo D."/>
            <person name="Ebbesson L."/>
            <person name="Teles M."/>
            <person name="MacKenzie S."/>
            <person name="Amaro C."/>
        </authorList>
    </citation>
    <scope>NUCLEOTIDE SEQUENCE</scope>
</reference>
<evidence type="ECO:0000313" key="1">
    <source>
        <dbReference type="EMBL" id="JAH33515.1"/>
    </source>
</evidence>
<reference evidence="1" key="1">
    <citation type="submission" date="2014-11" db="EMBL/GenBank/DDBJ databases">
        <authorList>
            <person name="Amaro Gonzalez C."/>
        </authorList>
    </citation>
    <scope>NUCLEOTIDE SEQUENCE</scope>
</reference>
<organism evidence="1">
    <name type="scientific">Anguilla anguilla</name>
    <name type="common">European freshwater eel</name>
    <name type="synonym">Muraena anguilla</name>
    <dbReference type="NCBI Taxonomy" id="7936"/>
    <lineage>
        <taxon>Eukaryota</taxon>
        <taxon>Metazoa</taxon>
        <taxon>Chordata</taxon>
        <taxon>Craniata</taxon>
        <taxon>Vertebrata</taxon>
        <taxon>Euteleostomi</taxon>
        <taxon>Actinopterygii</taxon>
        <taxon>Neopterygii</taxon>
        <taxon>Teleostei</taxon>
        <taxon>Anguilliformes</taxon>
        <taxon>Anguillidae</taxon>
        <taxon>Anguilla</taxon>
    </lineage>
</organism>
<name>A0A0E9RYR0_ANGAN</name>
<proteinExistence type="predicted"/>
<dbReference type="EMBL" id="GBXM01075062">
    <property type="protein sequence ID" value="JAH33515.1"/>
    <property type="molecule type" value="Transcribed_RNA"/>
</dbReference>
<accession>A0A0E9RYR0</accession>
<protein>
    <submittedName>
        <fullName evidence="1">Uncharacterized protein</fullName>
    </submittedName>
</protein>
<dbReference type="AlphaFoldDB" id="A0A0E9RYR0"/>